<evidence type="ECO:0000313" key="3">
    <source>
        <dbReference type="Proteomes" id="UP000014071"/>
    </source>
</evidence>
<evidence type="ECO:0000256" key="1">
    <source>
        <dbReference type="SAM" id="MobiDB-lite"/>
    </source>
</evidence>
<reference evidence="3" key="1">
    <citation type="journal article" date="2013" name="Genome Announc.">
        <title>Draft genome sequence of the basidiomycetous yeast-like fungus Pseudozyma hubeiensis SY62, which produces an abundant amount of the biosurfactant mannosylerythritol lipids.</title>
        <authorList>
            <person name="Konishi M."/>
            <person name="Hatada Y."/>
            <person name="Horiuchi J."/>
        </authorList>
    </citation>
    <scope>NUCLEOTIDE SEQUENCE [LARGE SCALE GENOMIC DNA]</scope>
    <source>
        <strain evidence="3">SY62</strain>
    </source>
</reference>
<dbReference type="AlphaFoldDB" id="R9NX35"/>
<feature type="region of interest" description="Disordered" evidence="1">
    <location>
        <begin position="1"/>
        <end position="23"/>
    </location>
</feature>
<dbReference type="RefSeq" id="XP_012186669.1">
    <property type="nucleotide sequence ID" value="XM_012331279.1"/>
</dbReference>
<dbReference type="GeneID" id="24105948"/>
<proteinExistence type="predicted"/>
<organism evidence="2 3">
    <name type="scientific">Pseudozyma hubeiensis (strain SY62)</name>
    <name type="common">Yeast</name>
    <dbReference type="NCBI Taxonomy" id="1305764"/>
    <lineage>
        <taxon>Eukaryota</taxon>
        <taxon>Fungi</taxon>
        <taxon>Dikarya</taxon>
        <taxon>Basidiomycota</taxon>
        <taxon>Ustilaginomycotina</taxon>
        <taxon>Ustilaginomycetes</taxon>
        <taxon>Ustilaginales</taxon>
        <taxon>Ustilaginaceae</taxon>
        <taxon>Pseudozyma</taxon>
    </lineage>
</organism>
<protein>
    <submittedName>
        <fullName evidence="2">Uncharacterized protein</fullName>
    </submittedName>
</protein>
<keyword evidence="3" id="KW-1185">Reference proteome</keyword>
<dbReference type="Proteomes" id="UP000014071">
    <property type="component" value="Unassembled WGS sequence"/>
</dbReference>
<dbReference type="EMBL" id="DF238772">
    <property type="protein sequence ID" value="GAC93082.1"/>
    <property type="molecule type" value="Genomic_DNA"/>
</dbReference>
<evidence type="ECO:0000313" key="2">
    <source>
        <dbReference type="EMBL" id="GAC93082.1"/>
    </source>
</evidence>
<accession>R9NX35</accession>
<name>R9NX35_PSEHS</name>
<dbReference type="HOGENOM" id="CLU_1555954_0_0_1"/>
<gene>
    <name evidence="2" type="ORF">PHSY_000643</name>
</gene>
<sequence>MIAKLNSDIPADLSARRESRASTQNWMALTDQKRYTASAQGMQPNFKKKINSALFDETLAVCLTLSDAAQIPKRGSNVWAFGRCAASKGPTCDIPVQKRNYSRLRFPLEIQSETDVDLSPRFAATVALSPADRLDVPCLVWSRFLAASTCNRRMRPSHSVLAPAHQDLRVRL</sequence>